<dbReference type="AlphaFoldDB" id="A0A918EQD1"/>
<gene>
    <name evidence="1" type="ORF">GCM10010145_17470</name>
</gene>
<reference evidence="1" key="1">
    <citation type="journal article" date="2014" name="Int. J. Syst. Evol. Microbiol.">
        <title>Complete genome sequence of Corynebacterium casei LMG S-19264T (=DSM 44701T), isolated from a smear-ripened cheese.</title>
        <authorList>
            <consortium name="US DOE Joint Genome Institute (JGI-PGF)"/>
            <person name="Walter F."/>
            <person name="Albersmeier A."/>
            <person name="Kalinowski J."/>
            <person name="Ruckert C."/>
        </authorList>
    </citation>
    <scope>NUCLEOTIDE SEQUENCE</scope>
    <source>
        <strain evidence="1">JCM 3131</strain>
    </source>
</reference>
<evidence type="ECO:0000313" key="1">
    <source>
        <dbReference type="EMBL" id="GGQ49144.1"/>
    </source>
</evidence>
<comment type="caution">
    <text evidence="1">The sequence shown here is derived from an EMBL/GenBank/DDBJ whole genome shotgun (WGS) entry which is preliminary data.</text>
</comment>
<organism evidence="1 2">
    <name type="scientific">Streptomyces ruber</name>
    <dbReference type="NCBI Taxonomy" id="83378"/>
    <lineage>
        <taxon>Bacteria</taxon>
        <taxon>Bacillati</taxon>
        <taxon>Actinomycetota</taxon>
        <taxon>Actinomycetes</taxon>
        <taxon>Kitasatosporales</taxon>
        <taxon>Streptomycetaceae</taxon>
        <taxon>Streptomyces</taxon>
    </lineage>
</organism>
<dbReference type="EMBL" id="BMQK01000003">
    <property type="protein sequence ID" value="GGQ49144.1"/>
    <property type="molecule type" value="Genomic_DNA"/>
</dbReference>
<accession>A0A918EQD1</accession>
<proteinExistence type="predicted"/>
<keyword evidence="2" id="KW-1185">Reference proteome</keyword>
<dbReference type="Proteomes" id="UP000620156">
    <property type="component" value="Unassembled WGS sequence"/>
</dbReference>
<sequence>MPAAVPVSPARARARTSRTPRVMINAQKRIMPVDTANQPHALRSWSYQNIAVTRFFTDRRETEPGA</sequence>
<name>A0A918EQD1_9ACTN</name>
<reference evidence="1" key="2">
    <citation type="submission" date="2020-09" db="EMBL/GenBank/DDBJ databases">
        <authorList>
            <person name="Sun Q."/>
            <person name="Ohkuma M."/>
        </authorList>
    </citation>
    <scope>NUCLEOTIDE SEQUENCE</scope>
    <source>
        <strain evidence="1">JCM 3131</strain>
    </source>
</reference>
<evidence type="ECO:0000313" key="2">
    <source>
        <dbReference type="Proteomes" id="UP000620156"/>
    </source>
</evidence>
<protein>
    <submittedName>
        <fullName evidence="1">Uncharacterized protein</fullName>
    </submittedName>
</protein>